<feature type="non-terminal residue" evidence="1">
    <location>
        <position position="1"/>
    </location>
</feature>
<protein>
    <submittedName>
        <fullName evidence="1">Uncharacterized protein</fullName>
    </submittedName>
</protein>
<accession>A0A382EN52</accession>
<organism evidence="1">
    <name type="scientific">marine metagenome</name>
    <dbReference type="NCBI Taxonomy" id="408172"/>
    <lineage>
        <taxon>unclassified sequences</taxon>
        <taxon>metagenomes</taxon>
        <taxon>ecological metagenomes</taxon>
    </lineage>
</organism>
<dbReference type="EMBL" id="UINC01045285">
    <property type="protein sequence ID" value="SVB51865.1"/>
    <property type="molecule type" value="Genomic_DNA"/>
</dbReference>
<reference evidence="1" key="1">
    <citation type="submission" date="2018-05" db="EMBL/GenBank/DDBJ databases">
        <authorList>
            <person name="Lanie J.A."/>
            <person name="Ng W.-L."/>
            <person name="Kazmierczak K.M."/>
            <person name="Andrzejewski T.M."/>
            <person name="Davidsen T.M."/>
            <person name="Wayne K.J."/>
            <person name="Tettelin H."/>
            <person name="Glass J.I."/>
            <person name="Rusch D."/>
            <person name="Podicherti R."/>
            <person name="Tsui H.-C.T."/>
            <person name="Winkler M.E."/>
        </authorList>
    </citation>
    <scope>NUCLEOTIDE SEQUENCE</scope>
</reference>
<proteinExistence type="predicted"/>
<sequence length="74" mass="8557">SLRNISQCFLDVERPSTIYLLRNYIHFYGKDTVSSLIYFYGSIRNWDLCLGGVCLNFTGIKDFRLPIKVVGQAF</sequence>
<dbReference type="AlphaFoldDB" id="A0A382EN52"/>
<evidence type="ECO:0000313" key="1">
    <source>
        <dbReference type="EMBL" id="SVB51865.1"/>
    </source>
</evidence>
<gene>
    <name evidence="1" type="ORF">METZ01_LOCUS204719</name>
</gene>
<name>A0A382EN52_9ZZZZ</name>